<dbReference type="SUPFAM" id="SSF46894">
    <property type="entry name" value="C-terminal effector domain of the bipartite response regulators"/>
    <property type="match status" value="1"/>
</dbReference>
<dbReference type="InterPro" id="IPR006118">
    <property type="entry name" value="Recombinase_CS"/>
</dbReference>
<evidence type="ECO:0000256" key="1">
    <source>
        <dbReference type="ARBA" id="ARBA00022908"/>
    </source>
</evidence>
<dbReference type="InterPro" id="IPR016032">
    <property type="entry name" value="Sig_transdc_resp-reg_C-effctor"/>
</dbReference>
<dbReference type="Pfam" id="PF13518">
    <property type="entry name" value="HTH_28"/>
    <property type="match status" value="1"/>
</dbReference>
<dbReference type="InterPro" id="IPR036388">
    <property type="entry name" value="WH-like_DNA-bd_sf"/>
</dbReference>
<dbReference type="GO" id="GO:0003677">
    <property type="term" value="F:DNA binding"/>
    <property type="evidence" value="ECO:0007669"/>
    <property type="project" value="UniProtKB-KW"/>
</dbReference>
<dbReference type="Pfam" id="PF00239">
    <property type="entry name" value="Resolvase"/>
    <property type="match status" value="1"/>
</dbReference>
<dbReference type="CDD" id="cd03768">
    <property type="entry name" value="SR_ResInv"/>
    <property type="match status" value="1"/>
</dbReference>
<evidence type="ECO:0000256" key="3">
    <source>
        <dbReference type="ARBA" id="ARBA00023172"/>
    </source>
</evidence>
<reference evidence="7 8" key="1">
    <citation type="submission" date="2012-08" db="EMBL/GenBank/DDBJ databases">
        <title>The genome of cave-isolated P. fluorescens strain R124 demonstrates phenotypic adaptation to the mineral environment.</title>
        <authorList>
            <person name="Barton M.D."/>
            <person name="Petronio M."/>
            <person name="Giarrizzo J.G."/>
            <person name="Bowling B.V."/>
            <person name="Barton H.A."/>
        </authorList>
    </citation>
    <scope>NUCLEOTIDE SEQUENCE [LARGE SCALE GENOMIC DNA]</scope>
    <source>
        <strain evidence="7 8">R124</strain>
    </source>
</reference>
<dbReference type="Gene3D" id="3.40.50.1390">
    <property type="entry name" value="Resolvase, N-terminal catalytic domain"/>
    <property type="match status" value="1"/>
</dbReference>
<keyword evidence="2" id="KW-0238">DNA-binding</keyword>
<keyword evidence="3" id="KW-0233">DNA recombination</keyword>
<keyword evidence="1" id="KW-0229">DNA integration</keyword>
<dbReference type="Gene3D" id="1.10.10.10">
    <property type="entry name" value="Winged helix-like DNA-binding domain superfamily/Winged helix DNA-binding domain"/>
    <property type="match status" value="1"/>
</dbReference>
<gene>
    <name evidence="7" type="ORF">I1A_000712</name>
</gene>
<dbReference type="GO" id="GO:0006355">
    <property type="term" value="P:regulation of DNA-templated transcription"/>
    <property type="evidence" value="ECO:0007669"/>
    <property type="project" value="InterPro"/>
</dbReference>
<evidence type="ECO:0000256" key="5">
    <source>
        <dbReference type="PROSITE-ProRule" id="PRU10137"/>
    </source>
</evidence>
<dbReference type="InterPro" id="IPR050639">
    <property type="entry name" value="SSR_resolvase"/>
</dbReference>
<feature type="domain" description="Resolvase/invertase-type recombinase catalytic" evidence="6">
    <location>
        <begin position="6"/>
        <end position="146"/>
    </location>
</feature>
<evidence type="ECO:0000313" key="8">
    <source>
        <dbReference type="Proteomes" id="UP000006045"/>
    </source>
</evidence>
<sequence>MTTTGRTFAYCRVSTADQTTENQTHAIKSAGYNLRANRVMSETISGSVPAMERPGFLSLLNKMEEGDTLVVLKLDRLGRDSIDIQTTIQQLDGAGIRVVSLDLGNTDLTSGAGKLLMQVIAAVAEMERDRIRERTREGLARAKSEGVKLGRPVADDVTAQVLSYRRQGYSQSATAAALGISVRTVKRHCAKLEGDA</sequence>
<evidence type="ECO:0000313" key="7">
    <source>
        <dbReference type="EMBL" id="EJZ56404.1"/>
    </source>
</evidence>
<dbReference type="GO" id="GO:0015074">
    <property type="term" value="P:DNA integration"/>
    <property type="evidence" value="ECO:0007669"/>
    <property type="project" value="UniProtKB-KW"/>
</dbReference>
<dbReference type="AlphaFoldDB" id="A0A7U9CN22"/>
<evidence type="ECO:0000256" key="4">
    <source>
        <dbReference type="PIRSR" id="PIRSR606118-50"/>
    </source>
</evidence>
<dbReference type="Proteomes" id="UP000006045">
    <property type="component" value="Chromosome"/>
</dbReference>
<dbReference type="EMBL" id="CM001561">
    <property type="protein sequence ID" value="EJZ56404.1"/>
    <property type="molecule type" value="Genomic_DNA"/>
</dbReference>
<name>A0A7U9CN22_PSEFL</name>
<dbReference type="PANTHER" id="PTHR30461">
    <property type="entry name" value="DNA-INVERTASE FROM LAMBDOID PROPHAGE"/>
    <property type="match status" value="1"/>
</dbReference>
<feature type="active site" description="O-(5'-phospho-DNA)-serine intermediate" evidence="4 5">
    <location>
        <position position="14"/>
    </location>
</feature>
<dbReference type="InterPro" id="IPR055247">
    <property type="entry name" value="InsJ-like_HTH"/>
</dbReference>
<proteinExistence type="predicted"/>
<accession>A0A7U9CN22</accession>
<dbReference type="PROSITE" id="PS51736">
    <property type="entry name" value="RECOMBINASES_3"/>
    <property type="match status" value="1"/>
</dbReference>
<dbReference type="PROSITE" id="PS00397">
    <property type="entry name" value="RECOMBINASES_1"/>
    <property type="match status" value="1"/>
</dbReference>
<organism evidence="7 8">
    <name type="scientific">Pseudomonas fluorescens R124</name>
    <dbReference type="NCBI Taxonomy" id="743713"/>
    <lineage>
        <taxon>Bacteria</taxon>
        <taxon>Pseudomonadati</taxon>
        <taxon>Pseudomonadota</taxon>
        <taxon>Gammaproteobacteria</taxon>
        <taxon>Pseudomonadales</taxon>
        <taxon>Pseudomonadaceae</taxon>
        <taxon>Pseudomonas</taxon>
    </lineage>
</organism>
<dbReference type="SUPFAM" id="SSF53041">
    <property type="entry name" value="Resolvase-like"/>
    <property type="match status" value="1"/>
</dbReference>
<dbReference type="GO" id="GO:0000150">
    <property type="term" value="F:DNA strand exchange activity"/>
    <property type="evidence" value="ECO:0007669"/>
    <property type="project" value="InterPro"/>
</dbReference>
<evidence type="ECO:0000256" key="2">
    <source>
        <dbReference type="ARBA" id="ARBA00023125"/>
    </source>
</evidence>
<dbReference type="RefSeq" id="WP_003221412.1">
    <property type="nucleotide sequence ID" value="NZ_CM001561.1"/>
</dbReference>
<dbReference type="SMART" id="SM00857">
    <property type="entry name" value="Resolvase"/>
    <property type="match status" value="1"/>
</dbReference>
<dbReference type="InterPro" id="IPR036162">
    <property type="entry name" value="Resolvase-like_N_sf"/>
</dbReference>
<dbReference type="OrthoDB" id="9797501at2"/>
<protein>
    <submittedName>
        <fullName evidence="7">Site-specific recombinase, DNA invertase</fullName>
    </submittedName>
</protein>
<dbReference type="InterPro" id="IPR006119">
    <property type="entry name" value="Resolv_N"/>
</dbReference>
<dbReference type="PANTHER" id="PTHR30461:SF2">
    <property type="entry name" value="SERINE RECOMBINASE PINE-RELATED"/>
    <property type="match status" value="1"/>
</dbReference>
<evidence type="ECO:0000259" key="6">
    <source>
        <dbReference type="PROSITE" id="PS51736"/>
    </source>
</evidence>
<dbReference type="PROSITE" id="PS00398">
    <property type="entry name" value="RECOMBINASES_2"/>
    <property type="match status" value="1"/>
</dbReference>